<proteinExistence type="predicted"/>
<evidence type="ECO:0000313" key="1">
    <source>
        <dbReference type="EMBL" id="OWZ11714.1"/>
    </source>
</evidence>
<accession>A0A225W2V9</accession>
<keyword evidence="2" id="KW-1185">Reference proteome</keyword>
<dbReference type="Proteomes" id="UP000198211">
    <property type="component" value="Unassembled WGS sequence"/>
</dbReference>
<evidence type="ECO:0000313" key="2">
    <source>
        <dbReference type="Proteomes" id="UP000198211"/>
    </source>
</evidence>
<organism evidence="1 2">
    <name type="scientific">Phytophthora megakarya</name>
    <dbReference type="NCBI Taxonomy" id="4795"/>
    <lineage>
        <taxon>Eukaryota</taxon>
        <taxon>Sar</taxon>
        <taxon>Stramenopiles</taxon>
        <taxon>Oomycota</taxon>
        <taxon>Peronosporomycetes</taxon>
        <taxon>Peronosporales</taxon>
        <taxon>Peronosporaceae</taxon>
        <taxon>Phytophthora</taxon>
    </lineage>
</organism>
<sequence>MPTMKTVIPQLSAGRRRCNAPNVAPRKSKKCGYIAGKAKPPPSCEAPQQLRLLFSNPVFMKSIRAYNNVSAFTSIGATLSVLLRVNKSVMRREIYNFRVMGACGPCGKLHQNKGWIELRNITTLSPNSSYTHAIFSLISVDQPWKQLEQIRHDTKKKNTREMNKNLKRMVTNTRIENQKKSEAKKK</sequence>
<protein>
    <submittedName>
        <fullName evidence="1">Helitron helicase</fullName>
    </submittedName>
</protein>
<dbReference type="OrthoDB" id="2272314at2759"/>
<keyword evidence="1" id="KW-0547">Nucleotide-binding</keyword>
<keyword evidence="1" id="KW-0347">Helicase</keyword>
<comment type="caution">
    <text evidence="1">The sequence shown here is derived from an EMBL/GenBank/DDBJ whole genome shotgun (WGS) entry which is preliminary data.</text>
</comment>
<keyword evidence="1" id="KW-0378">Hydrolase</keyword>
<keyword evidence="1" id="KW-0067">ATP-binding</keyword>
<gene>
    <name evidence="1" type="ORF">PHMEG_00015226</name>
</gene>
<dbReference type="AlphaFoldDB" id="A0A225W2V9"/>
<reference evidence="2" key="1">
    <citation type="submission" date="2017-03" db="EMBL/GenBank/DDBJ databases">
        <title>Phytopthora megakarya and P. palmivora, two closely related causual agents of cacao black pod achieved similar genome size and gene model numbers by different mechanisms.</title>
        <authorList>
            <person name="Ali S."/>
            <person name="Shao J."/>
            <person name="Larry D.J."/>
            <person name="Kronmiller B."/>
            <person name="Shen D."/>
            <person name="Strem M.D."/>
            <person name="Melnick R.L."/>
            <person name="Guiltinan M.J."/>
            <person name="Tyler B.M."/>
            <person name="Meinhardt L.W."/>
            <person name="Bailey B.A."/>
        </authorList>
    </citation>
    <scope>NUCLEOTIDE SEQUENCE [LARGE SCALE GENOMIC DNA]</scope>
    <source>
        <strain evidence="2">zdho120</strain>
    </source>
</reference>
<dbReference type="EMBL" id="NBNE01002047">
    <property type="protein sequence ID" value="OWZ11714.1"/>
    <property type="molecule type" value="Genomic_DNA"/>
</dbReference>
<name>A0A225W2V9_9STRA</name>
<dbReference type="GO" id="GO:0004386">
    <property type="term" value="F:helicase activity"/>
    <property type="evidence" value="ECO:0007669"/>
    <property type="project" value="UniProtKB-KW"/>
</dbReference>